<dbReference type="InterPro" id="IPR013083">
    <property type="entry name" value="Znf_RING/FYVE/PHD"/>
</dbReference>
<dbReference type="GO" id="GO:0050806">
    <property type="term" value="P:positive regulation of synaptic transmission"/>
    <property type="evidence" value="ECO:0007669"/>
    <property type="project" value="TreeGrafter"/>
</dbReference>
<dbReference type="Pfam" id="PF00595">
    <property type="entry name" value="PDZ"/>
    <property type="match status" value="1"/>
</dbReference>
<evidence type="ECO:0000256" key="2">
    <source>
        <dbReference type="ARBA" id="ARBA00034103"/>
    </source>
</evidence>
<feature type="domain" description="C2" evidence="4">
    <location>
        <begin position="939"/>
        <end position="1053"/>
    </location>
</feature>
<dbReference type="OrthoDB" id="10059918at2759"/>
<feature type="compositionally biased region" description="Basic residues" evidence="3">
    <location>
        <begin position="867"/>
        <end position="877"/>
    </location>
</feature>
<dbReference type="InterPro" id="IPR036034">
    <property type="entry name" value="PDZ_sf"/>
</dbReference>
<dbReference type="GO" id="GO:0042391">
    <property type="term" value="P:regulation of membrane potential"/>
    <property type="evidence" value="ECO:0007669"/>
    <property type="project" value="TreeGrafter"/>
</dbReference>
<dbReference type="SUPFAM" id="SSF50156">
    <property type="entry name" value="PDZ domain-like"/>
    <property type="match status" value="1"/>
</dbReference>
<feature type="compositionally biased region" description="Basic and acidic residues" evidence="3">
    <location>
        <begin position="122"/>
        <end position="134"/>
    </location>
</feature>
<accession>A0A7I8VEX4</accession>
<dbReference type="InterPro" id="IPR011011">
    <property type="entry name" value="Znf_FYVE_PHD"/>
</dbReference>
<feature type="region of interest" description="Disordered" evidence="3">
    <location>
        <begin position="590"/>
        <end position="611"/>
    </location>
</feature>
<dbReference type="SUPFAM" id="SSF49562">
    <property type="entry name" value="C2 domain (Calcium/lipid-binding domain, CaLB)"/>
    <property type="match status" value="2"/>
</dbReference>
<reference evidence="6 7" key="1">
    <citation type="submission" date="2020-08" db="EMBL/GenBank/DDBJ databases">
        <authorList>
            <person name="Hejnol A."/>
        </authorList>
    </citation>
    <scope>NUCLEOTIDE SEQUENCE [LARGE SCALE GENOMIC DNA]</scope>
</reference>
<keyword evidence="7" id="KW-1185">Reference proteome</keyword>
<feature type="compositionally biased region" description="Low complexity" evidence="3">
    <location>
        <begin position="890"/>
        <end position="903"/>
    </location>
</feature>
<evidence type="ECO:0000259" key="4">
    <source>
        <dbReference type="PROSITE" id="PS50004"/>
    </source>
</evidence>
<dbReference type="Gene3D" id="2.30.42.10">
    <property type="match status" value="1"/>
</dbReference>
<feature type="domain" description="PDZ" evidence="5">
    <location>
        <begin position="484"/>
        <end position="569"/>
    </location>
</feature>
<dbReference type="InterPro" id="IPR039032">
    <property type="entry name" value="Rim-like"/>
</dbReference>
<dbReference type="InterPro" id="IPR035892">
    <property type="entry name" value="C2_domain_sf"/>
</dbReference>
<dbReference type="InterPro" id="IPR000008">
    <property type="entry name" value="C2_dom"/>
</dbReference>
<dbReference type="PROSITE" id="PS50106">
    <property type="entry name" value="PDZ"/>
    <property type="match status" value="1"/>
</dbReference>
<dbReference type="SUPFAM" id="SSF57903">
    <property type="entry name" value="FYVE/PHD zinc finger"/>
    <property type="match status" value="1"/>
</dbReference>
<evidence type="ECO:0000256" key="1">
    <source>
        <dbReference type="ARBA" id="ARBA00023018"/>
    </source>
</evidence>
<organism evidence="6 7">
    <name type="scientific">Dimorphilus gyrociliatus</name>
    <dbReference type="NCBI Taxonomy" id="2664684"/>
    <lineage>
        <taxon>Eukaryota</taxon>
        <taxon>Metazoa</taxon>
        <taxon>Spiralia</taxon>
        <taxon>Lophotrochozoa</taxon>
        <taxon>Annelida</taxon>
        <taxon>Polychaeta</taxon>
        <taxon>Polychaeta incertae sedis</taxon>
        <taxon>Dinophilidae</taxon>
        <taxon>Dimorphilus</taxon>
    </lineage>
</organism>
<dbReference type="EMBL" id="CAJFCJ010000004">
    <property type="protein sequence ID" value="CAD5113935.1"/>
    <property type="molecule type" value="Genomic_DNA"/>
</dbReference>
<dbReference type="AlphaFoldDB" id="A0A7I8VEX4"/>
<dbReference type="SMART" id="SM00239">
    <property type="entry name" value="C2"/>
    <property type="match status" value="2"/>
</dbReference>
<dbReference type="GO" id="GO:0042734">
    <property type="term" value="C:presynaptic membrane"/>
    <property type="evidence" value="ECO:0007669"/>
    <property type="project" value="TreeGrafter"/>
</dbReference>
<dbReference type="GO" id="GO:0048788">
    <property type="term" value="C:cytoskeleton of presynaptic active zone"/>
    <property type="evidence" value="ECO:0007669"/>
    <property type="project" value="TreeGrafter"/>
</dbReference>
<dbReference type="Gene3D" id="2.60.40.150">
    <property type="entry name" value="C2 domain"/>
    <property type="match status" value="2"/>
</dbReference>
<feature type="region of interest" description="Disordered" evidence="3">
    <location>
        <begin position="747"/>
        <end position="789"/>
    </location>
</feature>
<evidence type="ECO:0000313" key="7">
    <source>
        <dbReference type="Proteomes" id="UP000549394"/>
    </source>
</evidence>
<protein>
    <submittedName>
        <fullName evidence="6">DgyrCDS3097</fullName>
    </submittedName>
</protein>
<evidence type="ECO:0000256" key="3">
    <source>
        <dbReference type="SAM" id="MobiDB-lite"/>
    </source>
</evidence>
<dbReference type="PANTHER" id="PTHR12157:SF25">
    <property type="entry name" value="REGULATING SYNAPTIC MEMBRANE EXOCYTOSIS PROTEIN 3"/>
    <property type="match status" value="1"/>
</dbReference>
<feature type="region of interest" description="Disordered" evidence="3">
    <location>
        <begin position="91"/>
        <end position="194"/>
    </location>
</feature>
<dbReference type="PROSITE" id="PS50004">
    <property type="entry name" value="C2"/>
    <property type="match status" value="2"/>
</dbReference>
<feature type="region of interest" description="Disordered" evidence="3">
    <location>
        <begin position="845"/>
        <end position="907"/>
    </location>
</feature>
<keyword evidence="1" id="KW-0770">Synapse</keyword>
<dbReference type="GO" id="GO:0031267">
    <property type="term" value="F:small GTPase binding"/>
    <property type="evidence" value="ECO:0007669"/>
    <property type="project" value="InterPro"/>
</dbReference>
<dbReference type="SMART" id="SM00228">
    <property type="entry name" value="PDZ"/>
    <property type="match status" value="1"/>
</dbReference>
<dbReference type="GO" id="GO:0044325">
    <property type="term" value="F:transmembrane transporter binding"/>
    <property type="evidence" value="ECO:0007669"/>
    <property type="project" value="TreeGrafter"/>
</dbReference>
<dbReference type="GO" id="GO:0048791">
    <property type="term" value="P:calcium ion-regulated exocytosis of neurotransmitter"/>
    <property type="evidence" value="ECO:0007669"/>
    <property type="project" value="TreeGrafter"/>
</dbReference>
<feature type="compositionally biased region" description="Polar residues" evidence="3">
    <location>
        <begin position="600"/>
        <end position="611"/>
    </location>
</feature>
<dbReference type="Pfam" id="PF00168">
    <property type="entry name" value="C2"/>
    <property type="match status" value="2"/>
</dbReference>
<name>A0A7I8VEX4_9ANNE</name>
<evidence type="ECO:0000313" key="6">
    <source>
        <dbReference type="EMBL" id="CAD5113935.1"/>
    </source>
</evidence>
<comment type="caution">
    <text evidence="6">The sequence shown here is derived from an EMBL/GenBank/DDBJ whole genome shotgun (WGS) entry which is preliminary data.</text>
</comment>
<dbReference type="InterPro" id="IPR001478">
    <property type="entry name" value="PDZ"/>
</dbReference>
<dbReference type="Proteomes" id="UP000549394">
    <property type="component" value="Unassembled WGS sequence"/>
</dbReference>
<dbReference type="Gene3D" id="3.30.40.10">
    <property type="entry name" value="Zinc/RING finger domain, C3HC4 (zinc finger)"/>
    <property type="match status" value="1"/>
</dbReference>
<sequence>MYTAKIQRLETEAEHFESKEKAREKDQRCRLCSKKRKSDAIKCENCGKIVCRPCAVIFHKVKGKKRLELWRCKLCEQKRHLKMVTESGLSANSVGRPFSRSHSVPSEPVDEKKTAKHRRRLHSDTAWHADEESVARQLKKGHSFSDEVDEHPRERRKSRSRNPQDAISLGESAARQRTKNVSEQEGFFDSDSNRTSIRERKGRFSFSHAEDIYTDNHMNGMFKTAQDIVEMYNTNNKHLIMSRVQSAKLPPPFQRRRSSDELVRNKSLLQRHNSVLDKSRRREIWMESDNRIRSLCQNADSEMSRRRPVQEKMRRLKLAGLRQYDSVDAADIHSEKGPGHKYVDSRCLDGTQSDQTNSPVNWNFLNPHVSFFQRTDTESVDSDDSGTVRRKSFEDRIKYEGEKNREFVQQKEEFSIQRRVSRTLEDIEEERRRSIKHKKESKWVIPSMLIQQPTIDLIDTELEYNRRNSRVQYIQENVEGSASRVFFVFHTANGLGMRVVGGKMNSDGKLGAFVVDVQENSLASQYGIVEGDQVLEWNGRSLIDATYEETRETISSSGDNVHLILSHINLTLLLIKAALLNSNSSSLDDERKTAHHKNLQPENCLSPQTSGSIDTIKRTRHVIGRIKIRINYSEIEDSLIIDALKGEDFPVREGPEKDMPHSYIRMRLLPKRKRRERLKTRICENSCNPEWNETLEFKEVAKSDLPKSTLELTVWDDPSDNVHTFMGEILLDLSDIASTGPATWYNLEDHDENSCGLPSPTPKARRKSSDYERPNWSSLPALPATPAHDKCKEILNKKTGNEEERNAGSATDEVFLQVPGKSKSKSTIRRLSDVFQKVTVVLQDKRSKSLDSSEAAANECRLASKSHSAHNLKKLRMRKEDSIGGKSSRSDASSRSNSRTSASDLEDIEENWKKDGKDDMSVVFGPGQIFPKRNKCRQFKGDINLGFTVTKGQLEVDVVCIRDLRIDPSGNPPEIYVRTQLIDGKKKTQKKKTKSVKGTYSPSFRQKIKYSACNVNGRCLEVLIKNRAARKCIGEVLIRLDNLDLSIYSANWYKIFPESSNDQTLAEMF</sequence>
<comment type="subcellular location">
    <subcellularLocation>
        <location evidence="2">Synapse</location>
    </subcellularLocation>
</comment>
<feature type="domain" description="C2" evidence="4">
    <location>
        <begin position="622"/>
        <end position="746"/>
    </location>
</feature>
<gene>
    <name evidence="6" type="ORF">DGYR_LOCUS2839</name>
</gene>
<dbReference type="GO" id="GO:0048167">
    <property type="term" value="P:regulation of synaptic plasticity"/>
    <property type="evidence" value="ECO:0007669"/>
    <property type="project" value="TreeGrafter"/>
</dbReference>
<proteinExistence type="predicted"/>
<dbReference type="PANTHER" id="PTHR12157">
    <property type="entry name" value="REGULATING SYNAPTIC MEMBRANE EXOCYTOSIS PROTEIN"/>
    <property type="match status" value="1"/>
</dbReference>
<evidence type="ECO:0000259" key="5">
    <source>
        <dbReference type="PROSITE" id="PS50106"/>
    </source>
</evidence>